<organism evidence="10 11">
    <name type="scientific">Helobdella robusta</name>
    <name type="common">Californian leech</name>
    <dbReference type="NCBI Taxonomy" id="6412"/>
    <lineage>
        <taxon>Eukaryota</taxon>
        <taxon>Metazoa</taxon>
        <taxon>Spiralia</taxon>
        <taxon>Lophotrochozoa</taxon>
        <taxon>Annelida</taxon>
        <taxon>Clitellata</taxon>
        <taxon>Hirudinea</taxon>
        <taxon>Rhynchobdellida</taxon>
        <taxon>Glossiphoniidae</taxon>
        <taxon>Helobdella</taxon>
    </lineage>
</organism>
<dbReference type="GO" id="GO:0090522">
    <property type="term" value="P:vesicle tethering involved in exocytosis"/>
    <property type="evidence" value="ECO:0007669"/>
    <property type="project" value="UniProtKB-UniRule"/>
</dbReference>
<dbReference type="RefSeq" id="XP_009029665.1">
    <property type="nucleotide sequence ID" value="XM_009031417.1"/>
</dbReference>
<evidence type="ECO:0000256" key="3">
    <source>
        <dbReference type="ARBA" id="ARBA00022483"/>
    </source>
</evidence>
<reference evidence="10" key="3">
    <citation type="submission" date="2015-06" db="UniProtKB">
        <authorList>
            <consortium name="EnsemblMetazoa"/>
        </authorList>
    </citation>
    <scope>IDENTIFICATION</scope>
</reference>
<dbReference type="Gene3D" id="1.20.58.670">
    <property type="entry name" value="Dsl1p vesicle tethering complex, Tip20p subunit, domain D"/>
    <property type="match status" value="1"/>
</dbReference>
<dbReference type="GO" id="GO:0006887">
    <property type="term" value="P:exocytosis"/>
    <property type="evidence" value="ECO:0000318"/>
    <property type="project" value="GO_Central"/>
</dbReference>
<dbReference type="FunCoup" id="T1EMI3">
    <property type="interactions" value="1488"/>
</dbReference>
<dbReference type="Pfam" id="PF20651">
    <property type="entry name" value="EXOC6_Sec15_N"/>
    <property type="match status" value="1"/>
</dbReference>
<dbReference type="InterPro" id="IPR046361">
    <property type="entry name" value="EXOC6/Sec15_C"/>
</dbReference>
<evidence type="ECO:0000256" key="5">
    <source>
        <dbReference type="PIRNR" id="PIRNR025007"/>
    </source>
</evidence>
<protein>
    <recommendedName>
        <fullName evidence="5">Exocyst complex component</fullName>
    </recommendedName>
</protein>
<comment type="function">
    <text evidence="5">Component of the exocyst complex involved in the docking of exocytic vesicles with fusion sites on the plasma membrane.</text>
</comment>
<dbReference type="Proteomes" id="UP000015101">
    <property type="component" value="Unassembled WGS sequence"/>
</dbReference>
<dbReference type="PIRSF" id="PIRSF025007">
    <property type="entry name" value="Sec15"/>
    <property type="match status" value="1"/>
</dbReference>
<dbReference type="GeneID" id="20197783"/>
<feature type="domain" description="Exocyst complex component EXOC6/Sec15 N-terminal" evidence="8">
    <location>
        <begin position="38"/>
        <end position="206"/>
    </location>
</feature>
<dbReference type="Pfam" id="PF04091">
    <property type="entry name" value="Sec15_C"/>
    <property type="match status" value="1"/>
</dbReference>
<dbReference type="eggNOG" id="KOG2176">
    <property type="taxonomic scope" value="Eukaryota"/>
</dbReference>
<dbReference type="HOGENOM" id="CLU_009437_0_0_1"/>
<proteinExistence type="inferred from homology"/>
<keyword evidence="11" id="KW-1185">Reference proteome</keyword>
<dbReference type="InterPro" id="IPR007225">
    <property type="entry name" value="EXOC6/Sec15"/>
</dbReference>
<dbReference type="CTD" id="20197783"/>
<evidence type="ECO:0000256" key="1">
    <source>
        <dbReference type="ARBA" id="ARBA00007944"/>
    </source>
</evidence>
<dbReference type="InterPro" id="IPR048359">
    <property type="entry name" value="EXOC6_Sec15_N"/>
</dbReference>
<dbReference type="InParanoid" id="T1EMI3"/>
<dbReference type="InterPro" id="IPR042045">
    <property type="entry name" value="EXOC6/Sec15_C_dom1"/>
</dbReference>
<dbReference type="OMA" id="FPFHSEQ"/>
<dbReference type="OrthoDB" id="10267033at2759"/>
<evidence type="ECO:0000256" key="6">
    <source>
        <dbReference type="SAM" id="MobiDB-lite"/>
    </source>
</evidence>
<comment type="similarity">
    <text evidence="1 5">Belongs to the SEC15 family.</text>
</comment>
<dbReference type="GO" id="GO:0006893">
    <property type="term" value="P:Golgi to plasma membrane transport"/>
    <property type="evidence" value="ECO:0000318"/>
    <property type="project" value="GO_Central"/>
</dbReference>
<dbReference type="GO" id="GO:0000145">
    <property type="term" value="C:exocyst"/>
    <property type="evidence" value="ECO:0000318"/>
    <property type="project" value="GO_Central"/>
</dbReference>
<sequence length="798" mass="92098">MQQHELLVNEIESTDGHLGTALRSVYEGPEPEKFFDCLDSRIMTHNKQIEQMCNHHYQGFIESVHSLLQVRSDVDKLKFEVEVANKELQLSGQTLIKKGGELVKERKTQQNIESSIDLLTYCLPVLETYGKLKKQMESKRYYPALKTLEQLEHTYLPRLSKFRFAQIMCDGIPKVRESIKEASMAELKDFLESIRKHSARIGEVAMIQAAKENGLDPNIISSRSQGDKKRKKRMAPTPPGAGMLEEDNDRHGEEDAGLMMRKRVQQDTPIDNEDGLSAQDLIDFAPVYRCMHIYSVLGSKDTFESYYRNQRRKQGRLALQPSVAMANTLACYKNYFFEMVGFFVVENHILKTTSGLINQGYIDEFWESALVKVIAVLRMHIGSCMDTQLLLQVKNLLMGYGYGTSQLFELLLEVRDQYSEILRKQWVDVFNSIFLTDNYTPMLVENKDQYAAVIESYPYKNPALEREPFPKRFPFSQFVPAIFTEVKRYISACLEFSEDLNISRTEIDDTIRKFANTLLTRTLGGCLAILIKKPYLTLPQLIQISINMEHLDQSCVYLEDFIRQLSGAHYDKNRVSRLHGQSMFKSAKSEAEEEIYKQIDLKVDEFFELASYDWTSTDHVIQPSGFIIDMVAFLNGIFQSFTNLPEKVAQTACMSACKHISESLMALLKDDDVKIVSENIFQQLSFDLKECENFAMGTRISGLDGNTFKMAFEELRQLLNLFITEEWTIYFADYGKPSHKYLRVQPAVCVKLLEKLKEGEKKKLNLFSSFKKNERDKKKFLDTILKQLRSLISEQQHL</sequence>
<dbReference type="STRING" id="6412.T1EMI3"/>
<dbReference type="KEGG" id="hro:HELRODRAFT_157969"/>
<dbReference type="EMBL" id="AMQM01007697">
    <property type="status" value="NOT_ANNOTATED_CDS"/>
    <property type="molecule type" value="Genomic_DNA"/>
</dbReference>
<dbReference type="FunFam" id="1.20.58.670:FF:000002">
    <property type="entry name" value="Exocyst complex component"/>
    <property type="match status" value="1"/>
</dbReference>
<evidence type="ECO:0000259" key="8">
    <source>
        <dbReference type="Pfam" id="PF20651"/>
    </source>
</evidence>
<reference evidence="9 11" key="2">
    <citation type="journal article" date="2013" name="Nature">
        <title>Insights into bilaterian evolution from three spiralian genomes.</title>
        <authorList>
            <person name="Simakov O."/>
            <person name="Marletaz F."/>
            <person name="Cho S.J."/>
            <person name="Edsinger-Gonzales E."/>
            <person name="Havlak P."/>
            <person name="Hellsten U."/>
            <person name="Kuo D.H."/>
            <person name="Larsson T."/>
            <person name="Lv J."/>
            <person name="Arendt D."/>
            <person name="Savage R."/>
            <person name="Osoegawa K."/>
            <person name="de Jong P."/>
            <person name="Grimwood J."/>
            <person name="Chapman J.A."/>
            <person name="Shapiro H."/>
            <person name="Aerts A."/>
            <person name="Otillar R.P."/>
            <person name="Terry A.Y."/>
            <person name="Boore J.L."/>
            <person name="Grigoriev I.V."/>
            <person name="Lindberg D.R."/>
            <person name="Seaver E.C."/>
            <person name="Weisblat D.A."/>
            <person name="Putnam N.H."/>
            <person name="Rokhsar D.S."/>
        </authorList>
    </citation>
    <scope>NUCLEOTIDE SEQUENCE</scope>
</reference>
<feature type="domain" description="Exocyst complex subunit EXOC6/Sec15 C-terminal" evidence="7">
    <location>
        <begin position="406"/>
        <end position="755"/>
    </location>
</feature>
<dbReference type="Gene3D" id="1.10.357.30">
    <property type="entry name" value="Exocyst complex subunit Sec15 C-terminal domain, N-terminal subdomain"/>
    <property type="match status" value="1"/>
</dbReference>
<evidence type="ECO:0000313" key="11">
    <source>
        <dbReference type="Proteomes" id="UP000015101"/>
    </source>
</evidence>
<dbReference type="GO" id="GO:0006886">
    <property type="term" value="P:intracellular protein transport"/>
    <property type="evidence" value="ECO:0007669"/>
    <property type="project" value="InterPro"/>
</dbReference>
<keyword evidence="3 5" id="KW-0268">Exocytosis</keyword>
<dbReference type="EMBL" id="KB097656">
    <property type="protein sequence ID" value="ESN92296.1"/>
    <property type="molecule type" value="Genomic_DNA"/>
</dbReference>
<reference evidence="11" key="1">
    <citation type="submission" date="2012-12" db="EMBL/GenBank/DDBJ databases">
        <authorList>
            <person name="Hellsten U."/>
            <person name="Grimwood J."/>
            <person name="Chapman J.A."/>
            <person name="Shapiro H."/>
            <person name="Aerts A."/>
            <person name="Otillar R.P."/>
            <person name="Terry A.Y."/>
            <person name="Boore J.L."/>
            <person name="Simakov O."/>
            <person name="Marletaz F."/>
            <person name="Cho S.-J."/>
            <person name="Edsinger-Gonzales E."/>
            <person name="Havlak P."/>
            <person name="Kuo D.-H."/>
            <person name="Larsson T."/>
            <person name="Lv J."/>
            <person name="Arendt D."/>
            <person name="Savage R."/>
            <person name="Osoegawa K."/>
            <person name="de Jong P."/>
            <person name="Lindberg D.R."/>
            <person name="Seaver E.C."/>
            <person name="Weisblat D.A."/>
            <person name="Putnam N.H."/>
            <person name="Grigoriev I.V."/>
            <person name="Rokhsar D.S."/>
        </authorList>
    </citation>
    <scope>NUCLEOTIDE SEQUENCE</scope>
</reference>
<accession>T1EMI3</accession>
<dbReference type="EnsemblMetazoa" id="HelroT157969">
    <property type="protein sequence ID" value="HelroP157969"/>
    <property type="gene ID" value="HelroG157969"/>
</dbReference>
<gene>
    <name evidence="10" type="primary">20197783</name>
    <name evidence="9" type="ORF">HELRODRAFT_157969</name>
</gene>
<evidence type="ECO:0000259" key="7">
    <source>
        <dbReference type="Pfam" id="PF04091"/>
    </source>
</evidence>
<dbReference type="PANTHER" id="PTHR12702:SF0">
    <property type="entry name" value="EXOCYST COMPLEX COMPONENT 6"/>
    <property type="match status" value="1"/>
</dbReference>
<dbReference type="AlphaFoldDB" id="T1EMI3"/>
<evidence type="ECO:0000313" key="10">
    <source>
        <dbReference type="EnsemblMetazoa" id="HelroP157969"/>
    </source>
</evidence>
<keyword evidence="4" id="KW-0175">Coiled coil</keyword>
<feature type="region of interest" description="Disordered" evidence="6">
    <location>
        <begin position="216"/>
        <end position="249"/>
    </location>
</feature>
<evidence type="ECO:0000256" key="4">
    <source>
        <dbReference type="ARBA" id="ARBA00023054"/>
    </source>
</evidence>
<dbReference type="PANTHER" id="PTHR12702">
    <property type="entry name" value="SEC15"/>
    <property type="match status" value="1"/>
</dbReference>
<name>T1EMI3_HELRO</name>
<dbReference type="InterPro" id="IPR042044">
    <property type="entry name" value="EXOC6PINT-1/Sec15/Tip20_C_dom2"/>
</dbReference>
<evidence type="ECO:0000256" key="2">
    <source>
        <dbReference type="ARBA" id="ARBA00022448"/>
    </source>
</evidence>
<keyword evidence="2 5" id="KW-0813">Transport</keyword>
<evidence type="ECO:0000313" key="9">
    <source>
        <dbReference type="EMBL" id="ESN92296.1"/>
    </source>
</evidence>